<protein>
    <submittedName>
        <fullName evidence="3">Defensin-like protein 201</fullName>
    </submittedName>
</protein>
<reference evidence="3" key="2">
    <citation type="submission" date="2025-08" db="UniProtKB">
        <authorList>
            <consortium name="RefSeq"/>
        </authorList>
    </citation>
    <scope>IDENTIFICATION</scope>
    <source>
        <tissue evidence="3">Leaf</tissue>
    </source>
</reference>
<keyword evidence="2" id="KW-1185">Reference proteome</keyword>
<evidence type="ECO:0000313" key="3">
    <source>
        <dbReference type="RefSeq" id="XP_019091354.1"/>
    </source>
</evidence>
<dbReference type="RefSeq" id="XP_019091354.1">
    <property type="nucleotide sequence ID" value="XM_019235809.1"/>
</dbReference>
<evidence type="ECO:0000256" key="1">
    <source>
        <dbReference type="SAM" id="SignalP"/>
    </source>
</evidence>
<feature type="chain" id="PRO_5046450760" evidence="1">
    <location>
        <begin position="20"/>
        <end position="77"/>
    </location>
</feature>
<sequence length="77" mass="8618">MRNLSIFALLFMAIFIVSAGAREARMLQKTCPVLWPMVPCDAKKCDEMCRDYYGPVTSYCNRVGTPIAECACNLTDC</sequence>
<reference evidence="2" key="1">
    <citation type="journal article" date="2014" name="Nat. Commun.">
        <title>The emerging biofuel crop Camelina sativa retains a highly undifferentiated hexaploid genome structure.</title>
        <authorList>
            <person name="Kagale S."/>
            <person name="Koh C."/>
            <person name="Nixon J."/>
            <person name="Bollina V."/>
            <person name="Clarke W.E."/>
            <person name="Tuteja R."/>
            <person name="Spillane C."/>
            <person name="Robinson S.J."/>
            <person name="Links M.G."/>
            <person name="Clarke C."/>
            <person name="Higgins E.E."/>
            <person name="Huebert T."/>
            <person name="Sharpe A.G."/>
            <person name="Parkin I.A."/>
        </authorList>
    </citation>
    <scope>NUCLEOTIDE SEQUENCE [LARGE SCALE GENOMIC DNA]</scope>
    <source>
        <strain evidence="2">cv. DH55</strain>
    </source>
</reference>
<dbReference type="GeneID" id="104740162"/>
<evidence type="ECO:0000313" key="2">
    <source>
        <dbReference type="Proteomes" id="UP000694864"/>
    </source>
</evidence>
<accession>A0ABM1QX66</accession>
<dbReference type="Proteomes" id="UP000694864">
    <property type="component" value="Chromosome 14"/>
</dbReference>
<proteinExistence type="predicted"/>
<name>A0ABM1QX66_CAMSA</name>
<keyword evidence="1" id="KW-0732">Signal</keyword>
<feature type="signal peptide" evidence="1">
    <location>
        <begin position="1"/>
        <end position="19"/>
    </location>
</feature>
<organism evidence="2 3">
    <name type="scientific">Camelina sativa</name>
    <name type="common">False flax</name>
    <name type="synonym">Myagrum sativum</name>
    <dbReference type="NCBI Taxonomy" id="90675"/>
    <lineage>
        <taxon>Eukaryota</taxon>
        <taxon>Viridiplantae</taxon>
        <taxon>Streptophyta</taxon>
        <taxon>Embryophyta</taxon>
        <taxon>Tracheophyta</taxon>
        <taxon>Spermatophyta</taxon>
        <taxon>Magnoliopsida</taxon>
        <taxon>eudicotyledons</taxon>
        <taxon>Gunneridae</taxon>
        <taxon>Pentapetalae</taxon>
        <taxon>rosids</taxon>
        <taxon>malvids</taxon>
        <taxon>Brassicales</taxon>
        <taxon>Brassicaceae</taxon>
        <taxon>Camelineae</taxon>
        <taxon>Camelina</taxon>
    </lineage>
</organism>
<gene>
    <name evidence="3" type="primary">LOC104740162</name>
</gene>